<dbReference type="InterPro" id="IPR020101">
    <property type="entry name" value="Cyt_b-c1_8-plants"/>
</dbReference>
<evidence type="ECO:0000256" key="2">
    <source>
        <dbReference type="ARBA" id="ARBA00007668"/>
    </source>
</evidence>
<keyword evidence="9" id="KW-0496">Mitochondrion</keyword>
<dbReference type="Proteomes" id="UP001293593">
    <property type="component" value="Unassembled WGS sequence"/>
</dbReference>
<keyword evidence="4" id="KW-0679">Respiratory chain</keyword>
<reference evidence="11" key="1">
    <citation type="submission" date="2023-10" db="EMBL/GenBank/DDBJ databases">
        <title>Chromosome-level genome of the transformable northern wattle, Acacia crassicarpa.</title>
        <authorList>
            <person name="Massaro I."/>
            <person name="Sinha N.R."/>
            <person name="Poethig S."/>
            <person name="Leichty A.R."/>
        </authorList>
    </citation>
    <scope>NUCLEOTIDE SEQUENCE</scope>
    <source>
        <strain evidence="11">Acra3RX</strain>
        <tissue evidence="11">Leaf</tissue>
    </source>
</reference>
<proteinExistence type="inferred from homology"/>
<evidence type="ECO:0000256" key="10">
    <source>
        <dbReference type="ARBA" id="ARBA00023136"/>
    </source>
</evidence>
<gene>
    <name evidence="11" type="ORF">QN277_028634</name>
</gene>
<evidence type="ECO:0000256" key="5">
    <source>
        <dbReference type="ARBA" id="ARBA00022692"/>
    </source>
</evidence>
<dbReference type="PANTHER" id="PTHR34559">
    <property type="entry name" value="CYTOCHROME B-C1 COMPLEX SUBUNIT 8"/>
    <property type="match status" value="1"/>
</dbReference>
<dbReference type="SUPFAM" id="SSF81508">
    <property type="entry name" value="Ubiquinone-binding protein QP-C of cytochrome bc1 complex (Ubiquinol-cytochrome c reductase)"/>
    <property type="match status" value="1"/>
</dbReference>
<dbReference type="InterPro" id="IPR036642">
    <property type="entry name" value="Cyt_bc1_su8_sf"/>
</dbReference>
<evidence type="ECO:0000256" key="7">
    <source>
        <dbReference type="ARBA" id="ARBA00022982"/>
    </source>
</evidence>
<accession>A0AAE1MDC7</accession>
<protein>
    <recommendedName>
        <fullName evidence="13">Cytochrome b-c1 complex subunit 8</fullName>
    </recommendedName>
</protein>
<evidence type="ECO:0000256" key="1">
    <source>
        <dbReference type="ARBA" id="ARBA00004434"/>
    </source>
</evidence>
<dbReference type="PANTHER" id="PTHR34559:SF6">
    <property type="entry name" value="CYTOCHROME B-C1 COMPLEX SUBUNIT 8-1, MITOCHONDRIAL"/>
    <property type="match status" value="1"/>
</dbReference>
<dbReference type="GO" id="GO:0005743">
    <property type="term" value="C:mitochondrial inner membrane"/>
    <property type="evidence" value="ECO:0007669"/>
    <property type="project" value="UniProtKB-SubCell"/>
</dbReference>
<keyword evidence="5" id="KW-0812">Transmembrane</keyword>
<evidence type="ECO:0000256" key="4">
    <source>
        <dbReference type="ARBA" id="ARBA00022660"/>
    </source>
</evidence>
<name>A0AAE1MDC7_9FABA</name>
<keyword evidence="3" id="KW-0813">Transport</keyword>
<keyword evidence="10" id="KW-0472">Membrane</keyword>
<evidence type="ECO:0000256" key="8">
    <source>
        <dbReference type="ARBA" id="ARBA00022989"/>
    </source>
</evidence>
<evidence type="ECO:0000256" key="6">
    <source>
        <dbReference type="ARBA" id="ARBA00022792"/>
    </source>
</evidence>
<comment type="caution">
    <text evidence="11">The sequence shown here is derived from an EMBL/GenBank/DDBJ whole genome shotgun (WGS) entry which is preliminary data.</text>
</comment>
<sequence>MGIEEVDKSPVLNCSVVVYFQIDRPTTMAKQPVRMKAVVYALSPFQQKVMSGLWKDLPGKIKQKVSENWLNAFLFLSPLVGTYAYVQQYKEKEKLAHRY</sequence>
<evidence type="ECO:0000313" key="12">
    <source>
        <dbReference type="Proteomes" id="UP001293593"/>
    </source>
</evidence>
<keyword evidence="12" id="KW-1185">Reference proteome</keyword>
<evidence type="ECO:0008006" key="13">
    <source>
        <dbReference type="Google" id="ProtNLM"/>
    </source>
</evidence>
<dbReference type="AlphaFoldDB" id="A0AAE1MDC7"/>
<dbReference type="Pfam" id="PF10890">
    <property type="entry name" value="Cyt_b-c1_8"/>
    <property type="match status" value="1"/>
</dbReference>
<keyword evidence="6" id="KW-0999">Mitochondrion inner membrane</keyword>
<keyword evidence="8" id="KW-1133">Transmembrane helix</keyword>
<evidence type="ECO:0000313" key="11">
    <source>
        <dbReference type="EMBL" id="KAK4263182.1"/>
    </source>
</evidence>
<dbReference type="Gene3D" id="1.20.5.210">
    <property type="entry name" value="Cytochrome b-c1 complex subunit 8"/>
    <property type="match status" value="1"/>
</dbReference>
<comment type="subcellular location">
    <subcellularLocation>
        <location evidence="1">Mitochondrion inner membrane</location>
        <topology evidence="1">Single-pass membrane protein</topology>
    </subcellularLocation>
</comment>
<evidence type="ECO:0000256" key="9">
    <source>
        <dbReference type="ARBA" id="ARBA00023128"/>
    </source>
</evidence>
<dbReference type="GO" id="GO:0006122">
    <property type="term" value="P:mitochondrial electron transport, ubiquinol to cytochrome c"/>
    <property type="evidence" value="ECO:0007669"/>
    <property type="project" value="InterPro"/>
</dbReference>
<evidence type="ECO:0000256" key="3">
    <source>
        <dbReference type="ARBA" id="ARBA00022448"/>
    </source>
</evidence>
<organism evidence="11 12">
    <name type="scientific">Acacia crassicarpa</name>
    <name type="common">northern wattle</name>
    <dbReference type="NCBI Taxonomy" id="499986"/>
    <lineage>
        <taxon>Eukaryota</taxon>
        <taxon>Viridiplantae</taxon>
        <taxon>Streptophyta</taxon>
        <taxon>Embryophyta</taxon>
        <taxon>Tracheophyta</taxon>
        <taxon>Spermatophyta</taxon>
        <taxon>Magnoliopsida</taxon>
        <taxon>eudicotyledons</taxon>
        <taxon>Gunneridae</taxon>
        <taxon>Pentapetalae</taxon>
        <taxon>rosids</taxon>
        <taxon>fabids</taxon>
        <taxon>Fabales</taxon>
        <taxon>Fabaceae</taxon>
        <taxon>Caesalpinioideae</taxon>
        <taxon>mimosoid clade</taxon>
        <taxon>Acacieae</taxon>
        <taxon>Acacia</taxon>
    </lineage>
</organism>
<dbReference type="EMBL" id="JAWXYG010000009">
    <property type="protein sequence ID" value="KAK4263182.1"/>
    <property type="molecule type" value="Genomic_DNA"/>
</dbReference>
<comment type="similarity">
    <text evidence="2">Belongs to the UQCRQ/QCR8 family.</text>
</comment>
<keyword evidence="7" id="KW-0249">Electron transport</keyword>
<dbReference type="GO" id="GO:0045275">
    <property type="term" value="C:respiratory chain complex III"/>
    <property type="evidence" value="ECO:0007669"/>
    <property type="project" value="InterPro"/>
</dbReference>